<dbReference type="Gene3D" id="4.10.280.10">
    <property type="entry name" value="Helix-loop-helix DNA-binding domain"/>
    <property type="match status" value="1"/>
</dbReference>
<evidence type="ECO:0000256" key="1">
    <source>
        <dbReference type="ARBA" id="ARBA00004123"/>
    </source>
</evidence>
<dbReference type="SMART" id="SM00353">
    <property type="entry name" value="HLH"/>
    <property type="match status" value="1"/>
</dbReference>
<organism evidence="7 8">
    <name type="scientific">Sphagnum jensenii</name>
    <dbReference type="NCBI Taxonomy" id="128206"/>
    <lineage>
        <taxon>Eukaryota</taxon>
        <taxon>Viridiplantae</taxon>
        <taxon>Streptophyta</taxon>
        <taxon>Embryophyta</taxon>
        <taxon>Bryophyta</taxon>
        <taxon>Sphagnophytina</taxon>
        <taxon>Sphagnopsida</taxon>
        <taxon>Sphagnales</taxon>
        <taxon>Sphagnaceae</taxon>
        <taxon>Sphagnum</taxon>
    </lineage>
</organism>
<name>A0ABP0W6B8_9BRYO</name>
<feature type="region of interest" description="Disordered" evidence="5">
    <location>
        <begin position="98"/>
        <end position="137"/>
    </location>
</feature>
<sequence length="249" mass="26920">QQNSMKSFETGLGFSPNGNEAAVTNMCWEMQQQQMNIVAGMKSFNPGPYVSSAAAVGEEQDVALAGCSRAWFENKSNTAVPVGFDVTHQLGGSTTQQNVAGLQQQSASGSSSRALGPALNTNLKPRARQGSANDPQSIAARVRRERITERLKYLQNLIPNGDKVDMVTMLEKAINYVQCLELQIRMLKDDSLWPKALGALPNTLQELQELAGPEIAGQGQCKSDILESEPKVSTELVEKDRANPSSSHS</sequence>
<keyword evidence="4" id="KW-0539">Nucleus</keyword>
<evidence type="ECO:0000256" key="4">
    <source>
        <dbReference type="ARBA" id="ARBA00023242"/>
    </source>
</evidence>
<dbReference type="InterPro" id="IPR011598">
    <property type="entry name" value="bHLH_dom"/>
</dbReference>
<feature type="compositionally biased region" description="Low complexity" evidence="5">
    <location>
        <begin position="100"/>
        <end position="119"/>
    </location>
</feature>
<feature type="non-terminal residue" evidence="7">
    <location>
        <position position="249"/>
    </location>
</feature>
<feature type="region of interest" description="Disordered" evidence="5">
    <location>
        <begin position="228"/>
        <end position="249"/>
    </location>
</feature>
<protein>
    <recommendedName>
        <fullName evidence="6">BHLH domain-containing protein</fullName>
    </recommendedName>
</protein>
<keyword evidence="3" id="KW-0804">Transcription</keyword>
<accession>A0ABP0W6B8</accession>
<dbReference type="Proteomes" id="UP001497444">
    <property type="component" value="Chromosome 14"/>
</dbReference>
<evidence type="ECO:0000256" key="2">
    <source>
        <dbReference type="ARBA" id="ARBA00023015"/>
    </source>
</evidence>
<evidence type="ECO:0000259" key="6">
    <source>
        <dbReference type="PROSITE" id="PS50888"/>
    </source>
</evidence>
<dbReference type="SUPFAM" id="SSF47459">
    <property type="entry name" value="HLH, helix-loop-helix DNA-binding domain"/>
    <property type="match status" value="1"/>
</dbReference>
<keyword evidence="8" id="KW-1185">Reference proteome</keyword>
<dbReference type="PANTHER" id="PTHR16223">
    <property type="entry name" value="TRANSCRIPTION FACTOR BHLH83-RELATED"/>
    <property type="match status" value="1"/>
</dbReference>
<evidence type="ECO:0000256" key="5">
    <source>
        <dbReference type="SAM" id="MobiDB-lite"/>
    </source>
</evidence>
<proteinExistence type="predicted"/>
<comment type="subcellular location">
    <subcellularLocation>
        <location evidence="1">Nucleus</location>
    </subcellularLocation>
</comment>
<evidence type="ECO:0000313" key="7">
    <source>
        <dbReference type="EMBL" id="CAK9262326.1"/>
    </source>
</evidence>
<dbReference type="EMBL" id="OZ020109">
    <property type="protein sequence ID" value="CAK9262326.1"/>
    <property type="molecule type" value="Genomic_DNA"/>
</dbReference>
<dbReference type="InterPro" id="IPR036638">
    <property type="entry name" value="HLH_DNA-bd_sf"/>
</dbReference>
<keyword evidence="2" id="KW-0805">Transcription regulation</keyword>
<feature type="domain" description="BHLH" evidence="6">
    <location>
        <begin position="131"/>
        <end position="180"/>
    </location>
</feature>
<dbReference type="PROSITE" id="PS50888">
    <property type="entry name" value="BHLH"/>
    <property type="match status" value="1"/>
</dbReference>
<evidence type="ECO:0000313" key="8">
    <source>
        <dbReference type="Proteomes" id="UP001497444"/>
    </source>
</evidence>
<dbReference type="PANTHER" id="PTHR16223:SF9">
    <property type="entry name" value="BHLH TRANSCRIPTION FACTOR"/>
    <property type="match status" value="1"/>
</dbReference>
<gene>
    <name evidence="7" type="ORF">CSSPJE1EN1_LOCUS7804</name>
</gene>
<reference evidence="7" key="1">
    <citation type="submission" date="2024-02" db="EMBL/GenBank/DDBJ databases">
        <authorList>
            <consortium name="ELIXIR-Norway"/>
            <consortium name="Elixir Norway"/>
        </authorList>
    </citation>
    <scope>NUCLEOTIDE SEQUENCE</scope>
</reference>
<dbReference type="Pfam" id="PF00010">
    <property type="entry name" value="HLH"/>
    <property type="match status" value="1"/>
</dbReference>
<feature type="compositionally biased region" description="Basic and acidic residues" evidence="5">
    <location>
        <begin position="228"/>
        <end position="242"/>
    </location>
</feature>
<dbReference type="InterPro" id="IPR045843">
    <property type="entry name" value="IND-like"/>
</dbReference>
<dbReference type="CDD" id="cd11454">
    <property type="entry name" value="bHLH_AtIND_like"/>
    <property type="match status" value="1"/>
</dbReference>
<evidence type="ECO:0000256" key="3">
    <source>
        <dbReference type="ARBA" id="ARBA00023163"/>
    </source>
</evidence>